<evidence type="ECO:0000313" key="7">
    <source>
        <dbReference type="EMBL" id="TGA96478.1"/>
    </source>
</evidence>
<organism evidence="7 8">
    <name type="scientific">Sporolactobacillus shoreae</name>
    <dbReference type="NCBI Taxonomy" id="1465501"/>
    <lineage>
        <taxon>Bacteria</taxon>
        <taxon>Bacillati</taxon>
        <taxon>Bacillota</taxon>
        <taxon>Bacilli</taxon>
        <taxon>Bacillales</taxon>
        <taxon>Sporolactobacillaceae</taxon>
        <taxon>Sporolactobacillus</taxon>
    </lineage>
</organism>
<reference evidence="7 8" key="1">
    <citation type="journal article" date="2015" name="Int. J. Syst. Evol. Microbiol.">
        <title>Sporolactobacillus shoreae sp. nov. and Sporolactobacillus spathodeae sp. nov., two spore-forming lactic acid bacteria isolated from tree barks in Thailand.</title>
        <authorList>
            <person name="Thamacharoensuk T."/>
            <person name="Kitahara M."/>
            <person name="Ohkuma M."/>
            <person name="Thongchul N."/>
            <person name="Tanasupawat S."/>
        </authorList>
    </citation>
    <scope>NUCLEOTIDE SEQUENCE [LARGE SCALE GENOMIC DNA]</scope>
    <source>
        <strain evidence="7 8">BK92</strain>
    </source>
</reference>
<proteinExistence type="predicted"/>
<dbReference type="Pfam" id="PF06081">
    <property type="entry name" value="ArAE_1"/>
    <property type="match status" value="1"/>
</dbReference>
<evidence type="ECO:0000313" key="8">
    <source>
        <dbReference type="Proteomes" id="UP000298347"/>
    </source>
</evidence>
<dbReference type="GO" id="GO:0005886">
    <property type="term" value="C:plasma membrane"/>
    <property type="evidence" value="ECO:0007669"/>
    <property type="project" value="UniProtKB-SubCell"/>
</dbReference>
<comment type="caution">
    <text evidence="7">The sequence shown here is derived from an EMBL/GenBank/DDBJ whole genome shotgun (WGS) entry which is preliminary data.</text>
</comment>
<dbReference type="AlphaFoldDB" id="A0A4Z0GIB3"/>
<sequence length="368" mass="42002">MGRSSPIMRLGARSLKTGIAVAISLIIAAFFNLVPPIMAGVAAAVTTQPSVRRSYRTMVQNIYGNLIGAAIAILFVISFGANPIVVGLAVVIVIVIHLKFRLYDTVTLSMVTVIFIMSSGESNISLFIIDAAKRFVLVFIGVGSATLVNTLILPPRYDDDLYEGIVSQTTELFKWIRLLGEGASDNTKIKSERAAFDVKKLKIANYYHWYKEERVYSRKLRVVKLRRVVIFREMIATTGLLHRILDEMDRNENAYRLMPSDFKKNLKEQLYALVAYHERVLLKFDGKIRKKRHEEQAKKDFRYKTELAAAFTAYFETNGTDDLLDLFPLIASVIDYSRHIEHLDMLVGSFQTYHKKENRMKVNQDWFD</sequence>
<keyword evidence="3 6" id="KW-0812">Transmembrane</keyword>
<keyword evidence="5 6" id="KW-0472">Membrane</keyword>
<dbReference type="PANTHER" id="PTHR40064">
    <property type="entry name" value="MEMBRANE PROTEIN-RELATED"/>
    <property type="match status" value="1"/>
</dbReference>
<dbReference type="InterPro" id="IPR010343">
    <property type="entry name" value="ArAE_1"/>
</dbReference>
<evidence type="ECO:0000256" key="5">
    <source>
        <dbReference type="ARBA" id="ARBA00023136"/>
    </source>
</evidence>
<gene>
    <name evidence="7" type="ORF">E4665_15510</name>
</gene>
<feature type="transmembrane region" description="Helical" evidence="6">
    <location>
        <begin position="135"/>
        <end position="153"/>
    </location>
</feature>
<evidence type="ECO:0000256" key="1">
    <source>
        <dbReference type="ARBA" id="ARBA00004651"/>
    </source>
</evidence>
<evidence type="ECO:0000256" key="6">
    <source>
        <dbReference type="SAM" id="Phobius"/>
    </source>
</evidence>
<evidence type="ECO:0000256" key="4">
    <source>
        <dbReference type="ARBA" id="ARBA00022989"/>
    </source>
</evidence>
<comment type="subcellular location">
    <subcellularLocation>
        <location evidence="1">Cell membrane</location>
        <topology evidence="1">Multi-pass membrane protein</topology>
    </subcellularLocation>
</comment>
<keyword evidence="2" id="KW-1003">Cell membrane</keyword>
<dbReference type="Proteomes" id="UP000298347">
    <property type="component" value="Unassembled WGS sequence"/>
</dbReference>
<evidence type="ECO:0000256" key="2">
    <source>
        <dbReference type="ARBA" id="ARBA00022475"/>
    </source>
</evidence>
<dbReference type="OrthoDB" id="1653617at2"/>
<name>A0A4Z0GIB3_9BACL</name>
<protein>
    <submittedName>
        <fullName evidence="7">Aromatic acid exporter family protein</fullName>
    </submittedName>
</protein>
<dbReference type="InterPro" id="IPR052984">
    <property type="entry name" value="UPF0421"/>
</dbReference>
<dbReference type="EMBL" id="SRJD01000024">
    <property type="protein sequence ID" value="TGA96478.1"/>
    <property type="molecule type" value="Genomic_DNA"/>
</dbReference>
<evidence type="ECO:0000256" key="3">
    <source>
        <dbReference type="ARBA" id="ARBA00022692"/>
    </source>
</evidence>
<accession>A0A4Z0GIB3</accession>
<feature type="transmembrane region" description="Helical" evidence="6">
    <location>
        <begin position="108"/>
        <end position="129"/>
    </location>
</feature>
<keyword evidence="4 6" id="KW-1133">Transmembrane helix</keyword>
<keyword evidence="8" id="KW-1185">Reference proteome</keyword>
<feature type="transmembrane region" description="Helical" evidence="6">
    <location>
        <begin position="67"/>
        <end position="96"/>
    </location>
</feature>
<dbReference type="PANTHER" id="PTHR40064:SF1">
    <property type="entry name" value="MEMBRANE PROTEIN"/>
    <property type="match status" value="1"/>
</dbReference>